<keyword evidence="2" id="KW-1185">Reference proteome</keyword>
<comment type="caution">
    <text evidence="1">The sequence shown here is derived from an EMBL/GenBank/DDBJ whole genome shotgun (WGS) entry which is preliminary data.</text>
</comment>
<gene>
    <name evidence="1" type="ORF">T05_13247</name>
</gene>
<accession>A0A0V0TQZ8</accession>
<reference evidence="1 2" key="1">
    <citation type="submission" date="2015-01" db="EMBL/GenBank/DDBJ databases">
        <title>Evolution of Trichinella species and genotypes.</title>
        <authorList>
            <person name="Korhonen P.K."/>
            <person name="Edoardo P."/>
            <person name="Giuseppe L.R."/>
            <person name="Gasser R.B."/>
        </authorList>
    </citation>
    <scope>NUCLEOTIDE SEQUENCE [LARGE SCALE GENOMIC DNA]</scope>
    <source>
        <strain evidence="1">ISS417</strain>
    </source>
</reference>
<proteinExistence type="predicted"/>
<evidence type="ECO:0000313" key="1">
    <source>
        <dbReference type="EMBL" id="KRX40915.1"/>
    </source>
</evidence>
<protein>
    <submittedName>
        <fullName evidence="1">Uncharacterized protein</fullName>
    </submittedName>
</protein>
<dbReference type="Proteomes" id="UP000055048">
    <property type="component" value="Unassembled WGS sequence"/>
</dbReference>
<name>A0A0V0TQZ8_9BILA</name>
<organism evidence="1 2">
    <name type="scientific">Trichinella murrelli</name>
    <dbReference type="NCBI Taxonomy" id="144512"/>
    <lineage>
        <taxon>Eukaryota</taxon>
        <taxon>Metazoa</taxon>
        <taxon>Ecdysozoa</taxon>
        <taxon>Nematoda</taxon>
        <taxon>Enoplea</taxon>
        <taxon>Dorylaimia</taxon>
        <taxon>Trichinellida</taxon>
        <taxon>Trichinellidae</taxon>
        <taxon>Trichinella</taxon>
    </lineage>
</organism>
<evidence type="ECO:0000313" key="2">
    <source>
        <dbReference type="Proteomes" id="UP000055048"/>
    </source>
</evidence>
<dbReference type="AlphaFoldDB" id="A0A0V0TQZ8"/>
<sequence length="76" mass="8838">MNIELLIIDDTKWTNAVARLRLNHLLVTECDSFGVSCSVYQSGRCFNLFNILSLRWCFLRKQLYQSLLAKQQLGDL</sequence>
<dbReference type="EMBL" id="JYDJ01000185">
    <property type="protein sequence ID" value="KRX40915.1"/>
    <property type="molecule type" value="Genomic_DNA"/>
</dbReference>